<dbReference type="Proteomes" id="UP000298416">
    <property type="component" value="Unassembled WGS sequence"/>
</dbReference>
<organism evidence="1">
    <name type="scientific">Salvia splendens</name>
    <name type="common">Scarlet sage</name>
    <dbReference type="NCBI Taxonomy" id="180675"/>
    <lineage>
        <taxon>Eukaryota</taxon>
        <taxon>Viridiplantae</taxon>
        <taxon>Streptophyta</taxon>
        <taxon>Embryophyta</taxon>
        <taxon>Tracheophyta</taxon>
        <taxon>Spermatophyta</taxon>
        <taxon>Magnoliopsida</taxon>
        <taxon>eudicotyledons</taxon>
        <taxon>Gunneridae</taxon>
        <taxon>Pentapetalae</taxon>
        <taxon>asterids</taxon>
        <taxon>lamiids</taxon>
        <taxon>Lamiales</taxon>
        <taxon>Lamiaceae</taxon>
        <taxon>Nepetoideae</taxon>
        <taxon>Mentheae</taxon>
        <taxon>Salviinae</taxon>
        <taxon>Salvia</taxon>
        <taxon>Salvia subgen. Calosphace</taxon>
        <taxon>core Calosphace</taxon>
    </lineage>
</organism>
<comment type="caution">
    <text evidence="1">The sequence shown here is derived from an EMBL/GenBank/DDBJ whole genome shotgun (WGS) entry which is preliminary data.</text>
</comment>
<dbReference type="AlphaFoldDB" id="A0A8X8WJS0"/>
<gene>
    <name evidence="1" type="ORF">SASPL_141985</name>
</gene>
<dbReference type="PANTHER" id="PTHR46935:SF1">
    <property type="entry name" value="OS01G0674700 PROTEIN"/>
    <property type="match status" value="1"/>
</dbReference>
<dbReference type="GO" id="GO:0009507">
    <property type="term" value="C:chloroplast"/>
    <property type="evidence" value="ECO:0007669"/>
    <property type="project" value="TreeGrafter"/>
</dbReference>
<accession>A0A8X8WJS0</accession>
<dbReference type="PANTHER" id="PTHR46935">
    <property type="entry name" value="OS01G0674700 PROTEIN"/>
    <property type="match status" value="1"/>
</dbReference>
<proteinExistence type="predicted"/>
<reference evidence="1" key="2">
    <citation type="submission" date="2020-08" db="EMBL/GenBank/DDBJ databases">
        <title>Plant Genome Project.</title>
        <authorList>
            <person name="Zhang R.-G."/>
        </authorList>
    </citation>
    <scope>NUCLEOTIDE SEQUENCE</scope>
    <source>
        <strain evidence="1">Huo1</strain>
        <tissue evidence="1">Leaf</tissue>
    </source>
</reference>
<name>A0A8X8WJS0_SALSN</name>
<dbReference type="GO" id="GO:0009658">
    <property type="term" value="P:chloroplast organization"/>
    <property type="evidence" value="ECO:0007669"/>
    <property type="project" value="InterPro"/>
</dbReference>
<evidence type="ECO:0000313" key="2">
    <source>
        <dbReference type="Proteomes" id="UP000298416"/>
    </source>
</evidence>
<sequence length="116" mass="13353">MLGGLSVLESAAEVFLLGRNSSFSLVDFRHFRGLFLLGGEKQRIVAARSGLKDLDQYHSILRIVQILGKLGNWKRVLQLIEWLQSRYRFKCHRPRYICTAALYAHGKARRPVEALR</sequence>
<keyword evidence="2" id="KW-1185">Reference proteome</keyword>
<evidence type="ECO:0000313" key="1">
    <source>
        <dbReference type="EMBL" id="KAG6395855.1"/>
    </source>
</evidence>
<dbReference type="EMBL" id="PNBA02000016">
    <property type="protein sequence ID" value="KAG6395855.1"/>
    <property type="molecule type" value="Genomic_DNA"/>
</dbReference>
<protein>
    <submittedName>
        <fullName evidence="1">Uncharacterized protein</fullName>
    </submittedName>
</protein>
<dbReference type="InterPro" id="IPR044645">
    <property type="entry name" value="DG1/EMB2279-like"/>
</dbReference>
<reference evidence="1" key="1">
    <citation type="submission" date="2018-01" db="EMBL/GenBank/DDBJ databases">
        <authorList>
            <person name="Mao J.F."/>
        </authorList>
    </citation>
    <scope>NUCLEOTIDE SEQUENCE</scope>
    <source>
        <strain evidence="1">Huo1</strain>
        <tissue evidence="1">Leaf</tissue>
    </source>
</reference>